<dbReference type="AlphaFoldDB" id="A0A7X6DT95"/>
<dbReference type="Proteomes" id="UP000534783">
    <property type="component" value="Unassembled WGS sequence"/>
</dbReference>
<dbReference type="RefSeq" id="WP_168062918.1">
    <property type="nucleotide sequence ID" value="NZ_VTOW01000004.1"/>
</dbReference>
<evidence type="ECO:0000259" key="3">
    <source>
        <dbReference type="PROSITE" id="PS50966"/>
    </source>
</evidence>
<keyword evidence="1" id="KW-0862">Zinc</keyword>
<keyword evidence="1" id="KW-0479">Metal-binding</keyword>
<comment type="caution">
    <text evidence="4">The sequence shown here is derived from an EMBL/GenBank/DDBJ whole genome shotgun (WGS) entry which is preliminary data.</text>
</comment>
<dbReference type="Pfam" id="PF04434">
    <property type="entry name" value="SWIM"/>
    <property type="match status" value="1"/>
</dbReference>
<name>A0A7X6DT95_9BACT</name>
<dbReference type="PROSITE" id="PS50966">
    <property type="entry name" value="ZF_SWIM"/>
    <property type="match status" value="1"/>
</dbReference>
<feature type="compositionally biased region" description="Polar residues" evidence="2">
    <location>
        <begin position="83"/>
        <end position="93"/>
    </location>
</feature>
<feature type="region of interest" description="Disordered" evidence="2">
    <location>
        <begin position="78"/>
        <end position="119"/>
    </location>
</feature>
<dbReference type="GO" id="GO:0008270">
    <property type="term" value="F:zinc ion binding"/>
    <property type="evidence" value="ECO:0007669"/>
    <property type="project" value="UniProtKB-KW"/>
</dbReference>
<protein>
    <submittedName>
        <fullName evidence="4">SWIM zinc finger family protein</fullName>
    </submittedName>
</protein>
<organism evidence="4 5">
    <name type="scientific">Candidatus Manganitrophus noduliformans</name>
    <dbReference type="NCBI Taxonomy" id="2606439"/>
    <lineage>
        <taxon>Bacteria</taxon>
        <taxon>Pseudomonadati</taxon>
        <taxon>Nitrospirota</taxon>
        <taxon>Nitrospiria</taxon>
        <taxon>Candidatus Troglogloeales</taxon>
        <taxon>Candidatus Manganitrophaceae</taxon>
        <taxon>Candidatus Manganitrophus</taxon>
    </lineage>
</organism>
<evidence type="ECO:0000313" key="5">
    <source>
        <dbReference type="Proteomes" id="UP000534783"/>
    </source>
</evidence>
<evidence type="ECO:0000256" key="1">
    <source>
        <dbReference type="PROSITE-ProRule" id="PRU00325"/>
    </source>
</evidence>
<sequence>MTTEQFEKRKERSERETFIISKTEGGFRVYSPAHPGMSYQVSGTSETSTCTCPDFESHKSDPAWQCKHILAVQTQWEKKNGTPPKSNGTQPTEVQPLLPKQASVPPTNPGSSTMLIKRSVSPDGRIDSLSVEFSCSVEKMPGKEIVVRAENALQIQSEIVERFLKGKPKQNNQEAAKEEPAKANSISGPVLAKMLTIGGMPSKWGRRLFISIDINGKNVKLFGGRKQLAEHLVTAGFPYLAPHISEGMKLDLSCRVITKPSKDGKYLDIEKVMPVEKASTSGRAK</sequence>
<gene>
    <name evidence="4" type="ORF">MNODULE_19725</name>
</gene>
<evidence type="ECO:0000313" key="4">
    <source>
        <dbReference type="EMBL" id="NKE72987.1"/>
    </source>
</evidence>
<dbReference type="InterPro" id="IPR007527">
    <property type="entry name" value="Znf_SWIM"/>
</dbReference>
<keyword evidence="1" id="KW-0863">Zinc-finger</keyword>
<keyword evidence="5" id="KW-1185">Reference proteome</keyword>
<proteinExistence type="predicted"/>
<accession>A0A7X6DT95</accession>
<feature type="domain" description="SWIM-type" evidence="3">
    <location>
        <begin position="39"/>
        <end position="77"/>
    </location>
</feature>
<reference evidence="4 5" key="1">
    <citation type="journal article" date="2020" name="Nature">
        <title>Bacterial chemolithoautotrophy via manganese oxidation.</title>
        <authorList>
            <person name="Yu H."/>
            <person name="Leadbetter J.R."/>
        </authorList>
    </citation>
    <scope>NUCLEOTIDE SEQUENCE [LARGE SCALE GENOMIC DNA]</scope>
    <source>
        <strain evidence="4 5">Mn-1</strain>
    </source>
</reference>
<evidence type="ECO:0000256" key="2">
    <source>
        <dbReference type="SAM" id="MobiDB-lite"/>
    </source>
</evidence>
<dbReference type="EMBL" id="VTOW01000004">
    <property type="protein sequence ID" value="NKE72987.1"/>
    <property type="molecule type" value="Genomic_DNA"/>
</dbReference>